<dbReference type="STRING" id="754436.JCM19237_2889"/>
<dbReference type="Pfam" id="PF00291">
    <property type="entry name" value="PALP"/>
    <property type="match status" value="1"/>
</dbReference>
<dbReference type="PROSITE" id="PS00168">
    <property type="entry name" value="TRP_SYNTHASE_BETA"/>
    <property type="match status" value="1"/>
</dbReference>
<comment type="similarity">
    <text evidence="4 12">Belongs to the TrpB family.</text>
</comment>
<dbReference type="HAMAP" id="MF_00133">
    <property type="entry name" value="Trp_synth_beta"/>
    <property type="match status" value="1"/>
</dbReference>
<evidence type="ECO:0000313" key="14">
    <source>
        <dbReference type="EMBL" id="GAL08335.1"/>
    </source>
</evidence>
<evidence type="ECO:0000256" key="10">
    <source>
        <dbReference type="ARBA" id="ARBA00023239"/>
    </source>
</evidence>
<evidence type="ECO:0000256" key="2">
    <source>
        <dbReference type="ARBA" id="ARBA00002786"/>
    </source>
</evidence>
<comment type="function">
    <text evidence="2 12">The beta subunit is responsible for the synthesis of L-tryptophan from indole and L-serine.</text>
</comment>
<dbReference type="AlphaFoldDB" id="A0A090QYP8"/>
<organism evidence="14 15">
    <name type="scientific">Photobacterium aphoticum</name>
    <dbReference type="NCBI Taxonomy" id="754436"/>
    <lineage>
        <taxon>Bacteria</taxon>
        <taxon>Pseudomonadati</taxon>
        <taxon>Pseudomonadota</taxon>
        <taxon>Gammaproteobacteria</taxon>
        <taxon>Vibrionales</taxon>
        <taxon>Vibrionaceae</taxon>
        <taxon>Photobacterium</taxon>
    </lineage>
</organism>
<keyword evidence="7 12" id="KW-0822">Tryptophan biosynthesis</keyword>
<comment type="subunit">
    <text evidence="5 12">Tetramer of two alpha and two beta chains.</text>
</comment>
<evidence type="ECO:0000256" key="8">
    <source>
        <dbReference type="ARBA" id="ARBA00022898"/>
    </source>
</evidence>
<dbReference type="CDD" id="cd06446">
    <property type="entry name" value="Trp-synth_B"/>
    <property type="match status" value="1"/>
</dbReference>
<feature type="modified residue" description="N6-(pyridoxal phosphate)lysine" evidence="12">
    <location>
        <position position="94"/>
    </location>
</feature>
<protein>
    <recommendedName>
        <fullName evidence="12">Tryptophan synthase beta chain</fullName>
        <ecNumber evidence="12">4.2.1.20</ecNumber>
    </recommendedName>
</protein>
<evidence type="ECO:0000256" key="5">
    <source>
        <dbReference type="ARBA" id="ARBA00011270"/>
    </source>
</evidence>
<keyword evidence="10 12" id="KW-0456">Lyase</keyword>
<dbReference type="InterPro" id="IPR036052">
    <property type="entry name" value="TrpB-like_PALP_sf"/>
</dbReference>
<evidence type="ECO:0000256" key="11">
    <source>
        <dbReference type="ARBA" id="ARBA00049047"/>
    </source>
</evidence>
<proteinExistence type="inferred from homology"/>
<dbReference type="InterPro" id="IPR001926">
    <property type="entry name" value="TrpB-like_PALP"/>
</dbReference>
<dbReference type="GO" id="GO:0004834">
    <property type="term" value="F:tryptophan synthase activity"/>
    <property type="evidence" value="ECO:0007669"/>
    <property type="project" value="UniProtKB-UniRule"/>
</dbReference>
<reference evidence="14 15" key="1">
    <citation type="journal article" date="2014" name="Genome Announc.">
        <title>Draft Genome Sequences of Two Vibrionaceae Species, Vibrio ponticus C121 and Photobacterium aphoticum C119, Isolated as Coral Reef Microbiota.</title>
        <authorList>
            <person name="Al-saari N."/>
            <person name="Meirelles P.M."/>
            <person name="Mino S."/>
            <person name="Suda W."/>
            <person name="Oshima K."/>
            <person name="Hattori M."/>
            <person name="Ohkuma M."/>
            <person name="Thompson F.L."/>
            <person name="Gomez-Gil B."/>
            <person name="Sawabe T."/>
            <person name="Sawabe T."/>
        </authorList>
    </citation>
    <scope>NUCLEOTIDE SEQUENCE [LARGE SCALE GENOMIC DNA]</scope>
    <source>
        <strain evidence="14 15">JCM 19237</strain>
    </source>
</reference>
<dbReference type="InterPro" id="IPR006654">
    <property type="entry name" value="Trp_synth_beta"/>
</dbReference>
<dbReference type="InterPro" id="IPR023026">
    <property type="entry name" value="Trp_synth_beta/beta-like"/>
</dbReference>
<dbReference type="EMBL" id="BBMN01000024">
    <property type="protein sequence ID" value="GAL08335.1"/>
    <property type="molecule type" value="Genomic_DNA"/>
</dbReference>
<keyword evidence="6 12" id="KW-0028">Amino-acid biosynthesis</keyword>
<sequence>MKNTFEHAMPNAEGYFGEYGGSFIPDTLKKVMDDITTAYEVCRQDPAFHAELARLYKHFVGRPSPIFHAENLSRKYGVPIYLKREDLNHTGAHKINHCLGEALVAKKLGKKKLIAETGAGQHGVALATAAALVGLECDIYMGEVDIAKEHPNVVRMRILGANVIPATHGRKTLKEAVDAAFEAYMKDPIDQIYAIGSVVGPHPFPMMVRDFQSIIGNEARVQFQEMTGELPKNLVACVGGGSNAMGLFTAFLEDEGVAIHGVEPAGRSLTEVGEHAATLSLGEPGIMHGFKSYMLKDEQGEPQEVYSVASGLDYPAVGPQHSYLKDTGRVNYGTANDEEAIDAFFELSRSEGIIPAIESSHALAYAFKLAKSGEKGSILINLSGRGDKDIDFVVKHYGKDYGIESLVARVDE</sequence>
<accession>A0A090QYP8</accession>
<dbReference type="UniPathway" id="UPA00035">
    <property type="reaction ID" value="UER00044"/>
</dbReference>
<dbReference type="PANTHER" id="PTHR48077:SF3">
    <property type="entry name" value="TRYPTOPHAN SYNTHASE"/>
    <property type="match status" value="1"/>
</dbReference>
<evidence type="ECO:0000313" key="15">
    <source>
        <dbReference type="Proteomes" id="UP000029227"/>
    </source>
</evidence>
<dbReference type="Proteomes" id="UP000029227">
    <property type="component" value="Unassembled WGS sequence"/>
</dbReference>
<dbReference type="Gene3D" id="3.40.50.1100">
    <property type="match status" value="2"/>
</dbReference>
<comment type="caution">
    <text evidence="14">The sequence shown here is derived from an EMBL/GenBank/DDBJ whole genome shotgun (WGS) entry which is preliminary data.</text>
</comment>
<evidence type="ECO:0000256" key="12">
    <source>
        <dbReference type="HAMAP-Rule" id="MF_00133"/>
    </source>
</evidence>
<dbReference type="PANTHER" id="PTHR48077">
    <property type="entry name" value="TRYPTOPHAN SYNTHASE-RELATED"/>
    <property type="match status" value="1"/>
</dbReference>
<dbReference type="InterPro" id="IPR006653">
    <property type="entry name" value="Trp_synth_b_CS"/>
</dbReference>
<dbReference type="EC" id="4.2.1.20" evidence="12"/>
<dbReference type="FunFam" id="3.40.50.1100:FF:000004">
    <property type="entry name" value="Tryptophan synthase beta chain"/>
    <property type="match status" value="1"/>
</dbReference>
<comment type="cofactor">
    <cofactor evidence="1 12">
        <name>pyridoxal 5'-phosphate</name>
        <dbReference type="ChEBI" id="CHEBI:597326"/>
    </cofactor>
</comment>
<comment type="catalytic activity">
    <reaction evidence="11 12">
        <text>(1S,2R)-1-C-(indol-3-yl)glycerol 3-phosphate + L-serine = D-glyceraldehyde 3-phosphate + L-tryptophan + H2O</text>
        <dbReference type="Rhea" id="RHEA:10532"/>
        <dbReference type="ChEBI" id="CHEBI:15377"/>
        <dbReference type="ChEBI" id="CHEBI:33384"/>
        <dbReference type="ChEBI" id="CHEBI:57912"/>
        <dbReference type="ChEBI" id="CHEBI:58866"/>
        <dbReference type="ChEBI" id="CHEBI:59776"/>
        <dbReference type="EC" id="4.2.1.20"/>
    </reaction>
</comment>
<dbReference type="GO" id="GO:0005737">
    <property type="term" value="C:cytoplasm"/>
    <property type="evidence" value="ECO:0007669"/>
    <property type="project" value="TreeGrafter"/>
</dbReference>
<evidence type="ECO:0000256" key="7">
    <source>
        <dbReference type="ARBA" id="ARBA00022822"/>
    </source>
</evidence>
<dbReference type="SUPFAM" id="SSF53686">
    <property type="entry name" value="Tryptophan synthase beta subunit-like PLP-dependent enzymes"/>
    <property type="match status" value="1"/>
</dbReference>
<keyword evidence="9 12" id="KW-0057">Aromatic amino acid biosynthesis</keyword>
<name>A0A090QYP8_9GAMM</name>
<dbReference type="eggNOG" id="COG0133">
    <property type="taxonomic scope" value="Bacteria"/>
</dbReference>
<evidence type="ECO:0000256" key="4">
    <source>
        <dbReference type="ARBA" id="ARBA00009982"/>
    </source>
</evidence>
<comment type="pathway">
    <text evidence="3 12">Amino-acid biosynthesis; L-tryptophan biosynthesis; L-tryptophan from chorismate: step 5/5.</text>
</comment>
<dbReference type="PIRSF" id="PIRSF001413">
    <property type="entry name" value="Trp_syn_beta"/>
    <property type="match status" value="1"/>
</dbReference>
<keyword evidence="8 12" id="KW-0663">Pyridoxal phosphate</keyword>
<evidence type="ECO:0000256" key="3">
    <source>
        <dbReference type="ARBA" id="ARBA00004733"/>
    </source>
</evidence>
<evidence type="ECO:0000256" key="9">
    <source>
        <dbReference type="ARBA" id="ARBA00023141"/>
    </source>
</evidence>
<evidence type="ECO:0000256" key="1">
    <source>
        <dbReference type="ARBA" id="ARBA00001933"/>
    </source>
</evidence>
<evidence type="ECO:0000256" key="6">
    <source>
        <dbReference type="ARBA" id="ARBA00022605"/>
    </source>
</evidence>
<dbReference type="NCBIfam" id="TIGR00263">
    <property type="entry name" value="trpB"/>
    <property type="match status" value="1"/>
</dbReference>
<gene>
    <name evidence="12" type="primary">trpB</name>
    <name evidence="14" type="ORF">JCM19237_2889</name>
</gene>
<feature type="domain" description="Tryptophan synthase beta chain-like PALP" evidence="13">
    <location>
        <begin position="61"/>
        <end position="384"/>
    </location>
</feature>
<evidence type="ECO:0000259" key="13">
    <source>
        <dbReference type="Pfam" id="PF00291"/>
    </source>
</evidence>